<feature type="region of interest" description="Disordered" evidence="1">
    <location>
        <begin position="128"/>
        <end position="152"/>
    </location>
</feature>
<dbReference type="Proteomes" id="UP000419144">
    <property type="component" value="Unassembled WGS sequence"/>
</dbReference>
<feature type="compositionally biased region" description="Pro residues" evidence="1">
    <location>
        <begin position="535"/>
        <end position="544"/>
    </location>
</feature>
<dbReference type="AlphaFoldDB" id="A0A640KN90"/>
<feature type="compositionally biased region" description="Gly residues" evidence="1">
    <location>
        <begin position="521"/>
        <end position="532"/>
    </location>
</feature>
<protein>
    <submittedName>
        <fullName evidence="2">Uncharacterized protein</fullName>
    </submittedName>
</protein>
<feature type="region of interest" description="Disordered" evidence="1">
    <location>
        <begin position="474"/>
        <end position="544"/>
    </location>
</feature>
<dbReference type="PANTHER" id="PTHR33667">
    <property type="entry name" value="SI:DKEY-57N24.6"/>
    <property type="match status" value="1"/>
</dbReference>
<name>A0A640KN90_LEITA</name>
<evidence type="ECO:0000256" key="1">
    <source>
        <dbReference type="SAM" id="MobiDB-lite"/>
    </source>
</evidence>
<dbReference type="VEuPathDB" id="TriTrypDB:LtaPh_3033300"/>
<comment type="caution">
    <text evidence="2">The sequence shown here is derived from an EMBL/GenBank/DDBJ whole genome shotgun (WGS) entry which is preliminary data.</text>
</comment>
<evidence type="ECO:0000313" key="3">
    <source>
        <dbReference type="Proteomes" id="UP000419144"/>
    </source>
</evidence>
<dbReference type="PANTHER" id="PTHR33667:SF7">
    <property type="entry name" value="RIKEN CDNA 1810020O05 GENE"/>
    <property type="match status" value="1"/>
</dbReference>
<organism evidence="2 3">
    <name type="scientific">Leishmania tarentolae</name>
    <name type="common">Sauroleishmania tarentolae</name>
    <dbReference type="NCBI Taxonomy" id="5689"/>
    <lineage>
        <taxon>Eukaryota</taxon>
        <taxon>Discoba</taxon>
        <taxon>Euglenozoa</taxon>
        <taxon>Kinetoplastea</taxon>
        <taxon>Metakinetoplastina</taxon>
        <taxon>Trypanosomatida</taxon>
        <taxon>Trypanosomatidae</taxon>
        <taxon>Leishmaniinae</taxon>
        <taxon>Leishmania</taxon>
        <taxon>lizard Leishmania</taxon>
    </lineage>
</organism>
<accession>A0A640KN90</accession>
<gene>
    <name evidence="2" type="ORF">LtaPh_3033300</name>
</gene>
<dbReference type="EMBL" id="BLBS01000043">
    <property type="protein sequence ID" value="GET90942.1"/>
    <property type="molecule type" value="Genomic_DNA"/>
</dbReference>
<dbReference type="OrthoDB" id="248175at2759"/>
<sequence length="1035" mass="112063">MPKKEKEKKAPSPSVTPHDLTEEECLLEVHLHWDLEAQAAPEVLLLLRLCQEDHFILPRQLVVDANTDCASDWQQKSPQEQPCSSPPLLLLLKQTISAGESTARHTLLNDSKANRIDVYTLPSAAVGDGAGGKQAGGSARKRSKTVTQSASKSKGKAVADLTALPDGARHIGGTALSFVPLLTRSTMDVSVSLTAGSLMGADDCLNFRVQCQDSLLLSAQCMSQCRPLLVRVYGVSGLPTLTSTSGSSPKKDITEASTADSRRRLRASVTLAGGYVTAPILPITPSICAKEAVVSSTSPPHKPTATFHDHILFLNELGTPLDVYRKLYSTPCEVSLWQSFEMDAQETAVTAASATSPPAEGTEVLLGRGGFSVRDFLTDDQTRFSETVQLMPGRSTVNLAKDCTCLTTSCSVSVRLDFFQPFSPLQHVDKEGQLLPRKAFLTRALVRLPYAAPWMADFLTLLLREVTALPRATEDVQPYVPSPPPPPETAEKEKPALGRNGTTHIRGAAPSAASTSKRPGGNSGGRKAGKGLGRPVPPDPVPTVPLPSFAGELKVYSPPGISGFEVADGEERLWCFEATVPEVQRVLSQLGSFVEARGLSTLQVHMHFNAELFVPQRAYVKFPPLVVPPAGMATTTLPPEETEDASVALEVEPSGTGGRLHRIRLRSTLHSLCRMQSHYLRHNLSDDCLQCLLSLAALLGTASMREAEMRGWMPSATLLIAAERSFGQTLEKEDLFGVAFPTAAASQIAVTASVSTDDITDRVPESNAGGAAESLMAGVAVGALVFFDGMLKAGTRRPVPAAVRRRFPVALWMVVTETKEEVLCTFPHNTPTGLVQYHVEGQVVQCSTVTLLYVLKCVCLARSVTQSHNPSYERLLRQRRREQHVLQQERMEPSTTGKFMALRQAPEDAAGDNSDTLSHSVDKTRDSFICQVRAADSSDDDDENADWLDSSIEGYLYTCSSPGRSPALSRSLQTDRASYHNTAVHTTHRKRVPGVGSSPTELTYDDLWRMYEQRAPTSVIVASGRGHEKLPPIRF</sequence>
<evidence type="ECO:0000313" key="2">
    <source>
        <dbReference type="EMBL" id="GET90942.1"/>
    </source>
</evidence>
<keyword evidence="3" id="KW-1185">Reference proteome</keyword>
<reference evidence="2" key="1">
    <citation type="submission" date="2019-11" db="EMBL/GenBank/DDBJ databases">
        <title>Leishmania tarentolae CDS.</title>
        <authorList>
            <person name="Goto Y."/>
            <person name="Yamagishi J."/>
        </authorList>
    </citation>
    <scope>NUCLEOTIDE SEQUENCE [LARGE SCALE GENOMIC DNA]</scope>
    <source>
        <strain evidence="2">Parrot Tar II</strain>
    </source>
</reference>
<proteinExistence type="predicted"/>